<name>A0AAV0T5Q5_HYABA</name>
<gene>
    <name evidence="6" type="ORF">HBR001_LOCUS1265</name>
</gene>
<evidence type="ECO:0000256" key="4">
    <source>
        <dbReference type="SAM" id="Coils"/>
    </source>
</evidence>
<organism evidence="6 7">
    <name type="scientific">Hyaloperonospora brassicae</name>
    <name type="common">Brassica downy mildew</name>
    <name type="synonym">Peronospora brassicae</name>
    <dbReference type="NCBI Taxonomy" id="162125"/>
    <lineage>
        <taxon>Eukaryota</taxon>
        <taxon>Sar</taxon>
        <taxon>Stramenopiles</taxon>
        <taxon>Oomycota</taxon>
        <taxon>Peronosporomycetes</taxon>
        <taxon>Peronosporales</taxon>
        <taxon>Peronosporaceae</taxon>
        <taxon>Hyaloperonospora</taxon>
    </lineage>
</organism>
<dbReference type="SUPFAM" id="SSF48403">
    <property type="entry name" value="Ankyrin repeat"/>
    <property type="match status" value="1"/>
</dbReference>
<dbReference type="AlphaFoldDB" id="A0AAV0T5Q5"/>
<dbReference type="SMART" id="SM00248">
    <property type="entry name" value="ANK"/>
    <property type="match status" value="4"/>
</dbReference>
<keyword evidence="4" id="KW-0175">Coiled coil</keyword>
<dbReference type="PANTHER" id="PTHR24198">
    <property type="entry name" value="ANKYRIN REPEAT AND PROTEIN KINASE DOMAIN-CONTAINING PROTEIN"/>
    <property type="match status" value="1"/>
</dbReference>
<sequence length="487" mass="53300">MTTPEELLEALDGFFLAAEYGRSDVIKALADHSRGRLSFADVVDPVTGRSPLHVAVASGKKDALRVLLAAGFPPEHQSKNETGKEHDNRSAYALAQELKAQDLMVVFHQFLIQQVAANDVQSVNQLLAAGVDVGVRDAATGGSLLHWAASCQALDVMKELLEREDVQRLELVNTRNGEGATPLHLACHANQVECVEMLLRCHADVSMKGDKGISKGKTAMELTTMPEVKELFSRKCEGISADDKSKESKMGDRSRENEGKGVEASCPLVATQGEQGESGADVHNVRNETLLLQLEEKDLLVGQLKRTIEALVQELQETRMLGEERVMLDYVRKLREEKSIIQRQLEDANDYIKDQQRLLDSLKKQIQATMSTAGKELETDHDVSSQTSDGSTVSPANGPSDSSYSMMSLTDSHHAETQPNEGSGPNRPHAQPLKLNAWASKAQREQGSLTRHIDKHGSGTWSTVWNGLWVGPSEVAQDAEDEVVITV</sequence>
<dbReference type="PROSITE" id="PS50297">
    <property type="entry name" value="ANK_REP_REGION"/>
    <property type="match status" value="2"/>
</dbReference>
<protein>
    <submittedName>
        <fullName evidence="6">Uncharacterized protein</fullName>
    </submittedName>
</protein>
<dbReference type="PANTHER" id="PTHR24198:SF165">
    <property type="entry name" value="ANKYRIN REPEAT-CONTAINING PROTEIN-RELATED"/>
    <property type="match status" value="1"/>
</dbReference>
<dbReference type="InterPro" id="IPR002110">
    <property type="entry name" value="Ankyrin_rpt"/>
</dbReference>
<evidence type="ECO:0000256" key="3">
    <source>
        <dbReference type="PROSITE-ProRule" id="PRU00023"/>
    </source>
</evidence>
<keyword evidence="7" id="KW-1185">Reference proteome</keyword>
<feature type="repeat" description="ANK" evidence="3">
    <location>
        <begin position="178"/>
        <end position="210"/>
    </location>
</feature>
<comment type="caution">
    <text evidence="6">The sequence shown here is derived from an EMBL/GenBank/DDBJ whole genome shotgun (WGS) entry which is preliminary data.</text>
</comment>
<feature type="region of interest" description="Disordered" evidence="5">
    <location>
        <begin position="240"/>
        <end position="265"/>
    </location>
</feature>
<evidence type="ECO:0000313" key="7">
    <source>
        <dbReference type="Proteomes" id="UP001162031"/>
    </source>
</evidence>
<dbReference type="InterPro" id="IPR036770">
    <property type="entry name" value="Ankyrin_rpt-contain_sf"/>
</dbReference>
<feature type="coiled-coil region" evidence="4">
    <location>
        <begin position="294"/>
        <end position="372"/>
    </location>
</feature>
<dbReference type="PROSITE" id="PS50088">
    <property type="entry name" value="ANK_REPEAT"/>
    <property type="match status" value="2"/>
</dbReference>
<proteinExistence type="predicted"/>
<evidence type="ECO:0000256" key="1">
    <source>
        <dbReference type="ARBA" id="ARBA00022737"/>
    </source>
</evidence>
<dbReference type="Proteomes" id="UP001162031">
    <property type="component" value="Unassembled WGS sequence"/>
</dbReference>
<keyword evidence="1" id="KW-0677">Repeat</keyword>
<keyword evidence="2 3" id="KW-0040">ANK repeat</keyword>
<accession>A0AAV0T5Q5</accession>
<feature type="repeat" description="ANK" evidence="3">
    <location>
        <begin position="47"/>
        <end position="79"/>
    </location>
</feature>
<evidence type="ECO:0000313" key="6">
    <source>
        <dbReference type="EMBL" id="CAI5714558.1"/>
    </source>
</evidence>
<dbReference type="EMBL" id="CANTFL010000136">
    <property type="protein sequence ID" value="CAI5714558.1"/>
    <property type="molecule type" value="Genomic_DNA"/>
</dbReference>
<evidence type="ECO:0000256" key="5">
    <source>
        <dbReference type="SAM" id="MobiDB-lite"/>
    </source>
</evidence>
<evidence type="ECO:0000256" key="2">
    <source>
        <dbReference type="ARBA" id="ARBA00023043"/>
    </source>
</evidence>
<feature type="compositionally biased region" description="Basic and acidic residues" evidence="5">
    <location>
        <begin position="240"/>
        <end position="261"/>
    </location>
</feature>
<feature type="compositionally biased region" description="Polar residues" evidence="5">
    <location>
        <begin position="384"/>
        <end position="410"/>
    </location>
</feature>
<dbReference type="Pfam" id="PF12796">
    <property type="entry name" value="Ank_2"/>
    <property type="match status" value="2"/>
</dbReference>
<reference evidence="6" key="1">
    <citation type="submission" date="2022-12" db="EMBL/GenBank/DDBJ databases">
        <authorList>
            <person name="Webb A."/>
        </authorList>
    </citation>
    <scope>NUCLEOTIDE SEQUENCE</scope>
    <source>
        <strain evidence="6">Hp1</strain>
    </source>
</reference>
<feature type="region of interest" description="Disordered" evidence="5">
    <location>
        <begin position="372"/>
        <end position="431"/>
    </location>
</feature>
<dbReference type="Gene3D" id="1.25.40.20">
    <property type="entry name" value="Ankyrin repeat-containing domain"/>
    <property type="match status" value="2"/>
</dbReference>